<proteinExistence type="predicted"/>
<reference evidence="1 2" key="1">
    <citation type="journal article" date="2008" name="PLoS Genet.">
        <title>Genomic islands in the pathogenic filamentous fungus Aspergillus fumigatus.</title>
        <authorList>
            <person name="Fedorova N.D."/>
            <person name="Khaldi N."/>
            <person name="Joardar V.S."/>
            <person name="Maiti R."/>
            <person name="Amedeo P."/>
            <person name="Anderson M.J."/>
            <person name="Crabtree J."/>
            <person name="Silva J.C."/>
            <person name="Badger J.H."/>
            <person name="Albarraq A."/>
            <person name="Angiuoli S."/>
            <person name="Bussey H."/>
            <person name="Bowyer P."/>
            <person name="Cotty P.J."/>
            <person name="Dyer P.S."/>
            <person name="Egan A."/>
            <person name="Galens K."/>
            <person name="Fraser-Liggett C.M."/>
            <person name="Haas B.J."/>
            <person name="Inman J.M."/>
            <person name="Kent R."/>
            <person name="Lemieux S."/>
            <person name="Malavazi I."/>
            <person name="Orvis J."/>
            <person name="Roemer T."/>
            <person name="Ronning C.M."/>
            <person name="Sundaram J.P."/>
            <person name="Sutton G."/>
            <person name="Turner G."/>
            <person name="Venter J.C."/>
            <person name="White O.R."/>
            <person name="Whitty B.R."/>
            <person name="Youngman P."/>
            <person name="Wolfe K.H."/>
            <person name="Goldman G.H."/>
            <person name="Wortman J.R."/>
            <person name="Jiang B."/>
            <person name="Denning D.W."/>
            <person name="Nierman W.C."/>
        </authorList>
    </citation>
    <scope>NUCLEOTIDE SEQUENCE [LARGE SCALE GENOMIC DNA]</scope>
    <source>
        <strain evidence="2">CBS 144.89 / FGSC A1163 / CEA10</strain>
    </source>
</reference>
<accession>B0Y217</accession>
<dbReference type="Proteomes" id="UP000001699">
    <property type="component" value="Unassembled WGS sequence"/>
</dbReference>
<organism evidence="1 2">
    <name type="scientific">Aspergillus fumigatus (strain CBS 144.89 / FGSC A1163 / CEA10)</name>
    <name type="common">Neosartorya fumigata</name>
    <dbReference type="NCBI Taxonomy" id="451804"/>
    <lineage>
        <taxon>Eukaryota</taxon>
        <taxon>Fungi</taxon>
        <taxon>Dikarya</taxon>
        <taxon>Ascomycota</taxon>
        <taxon>Pezizomycotina</taxon>
        <taxon>Eurotiomycetes</taxon>
        <taxon>Eurotiomycetidae</taxon>
        <taxon>Eurotiales</taxon>
        <taxon>Aspergillaceae</taxon>
        <taxon>Aspergillus</taxon>
        <taxon>Aspergillus subgen. Fumigati</taxon>
    </lineage>
</organism>
<gene>
    <name evidence="1" type="ORF">AFUB_050590</name>
</gene>
<evidence type="ECO:0000313" key="2">
    <source>
        <dbReference type="Proteomes" id="UP000001699"/>
    </source>
</evidence>
<dbReference type="VEuPathDB" id="FungiDB:AFUB_050590"/>
<dbReference type="EMBL" id="DS499597">
    <property type="protein sequence ID" value="EDP51057.1"/>
    <property type="molecule type" value="Genomic_DNA"/>
</dbReference>
<evidence type="ECO:0000313" key="1">
    <source>
        <dbReference type="EMBL" id="EDP51057.1"/>
    </source>
</evidence>
<name>B0Y217_ASPFC</name>
<sequence>MPCYCFSSMENFEAEKSRLVRVTLQVDKACSVLPKGVRPLDHDVKQSVNGDMRVAALIPTYQRGFQSIGESKGLNAQVLSVRRKIAAFCGNHANVAGRCASRSRNSFRFFHCF</sequence>
<keyword evidence="2" id="KW-1185">Reference proteome</keyword>
<dbReference type="HOGENOM" id="CLU_2132975_0_0_1"/>
<dbReference type="AlphaFoldDB" id="B0Y217"/>
<protein>
    <submittedName>
        <fullName evidence="1">Uncharacterized protein</fullName>
    </submittedName>
</protein>